<name>A0A1F5GFP5_9BACT</name>
<dbReference type="InterPro" id="IPR025746">
    <property type="entry name" value="PilX_N_dom"/>
</dbReference>
<evidence type="ECO:0000259" key="2">
    <source>
        <dbReference type="Pfam" id="PF14341"/>
    </source>
</evidence>
<gene>
    <name evidence="3" type="ORF">A3D07_00210</name>
</gene>
<dbReference type="Pfam" id="PF14341">
    <property type="entry name" value="PilX_N"/>
    <property type="match status" value="1"/>
</dbReference>
<accession>A0A1F5GFP5</accession>
<dbReference type="STRING" id="1797716.A3D07_00210"/>
<feature type="transmembrane region" description="Helical" evidence="1">
    <location>
        <begin position="24"/>
        <end position="43"/>
    </location>
</feature>
<comment type="caution">
    <text evidence="3">The sequence shown here is derived from an EMBL/GenBank/DDBJ whole genome shotgun (WGS) entry which is preliminary data.</text>
</comment>
<dbReference type="EMBL" id="MFBF01000038">
    <property type="protein sequence ID" value="OGD90674.1"/>
    <property type="molecule type" value="Genomic_DNA"/>
</dbReference>
<evidence type="ECO:0000256" key="1">
    <source>
        <dbReference type="SAM" id="Phobius"/>
    </source>
</evidence>
<sequence>MAGRQLTRPEEEVTMELRMKSGQILILVLLIVVVSLAVGLSVASRNLTNLRISTQTQESQRAFSAAEGGVEDTLSRLSAIKTDITTGAPAGAQSGCNISGMEANCNNRAVGDMHADINVKARNTYETTVPLGEVAQITLINPGPPESYYPGTLSVEWLKTGEEEAAIELTLVCDTSLNAANCFSTSADQKSINYSQNRFAFMSNTISGMTGFRDCVTASPAPPCSIATTTGYQYKISLDLSDPNNKARILRIKPFYKPVSILISGSGTPLPTQIYEINSVAKTDLGITRRVQVTRTALPALPAVFDYVLYSEGDIVK</sequence>
<keyword evidence="1" id="KW-0472">Membrane</keyword>
<evidence type="ECO:0000313" key="3">
    <source>
        <dbReference type="EMBL" id="OGD90674.1"/>
    </source>
</evidence>
<reference evidence="3 4" key="1">
    <citation type="journal article" date="2016" name="Nat. Commun.">
        <title>Thousands of microbial genomes shed light on interconnected biogeochemical processes in an aquifer system.</title>
        <authorList>
            <person name="Anantharaman K."/>
            <person name="Brown C.T."/>
            <person name="Hug L.A."/>
            <person name="Sharon I."/>
            <person name="Castelle C.J."/>
            <person name="Probst A.J."/>
            <person name="Thomas B.C."/>
            <person name="Singh A."/>
            <person name="Wilkins M.J."/>
            <person name="Karaoz U."/>
            <person name="Brodie E.L."/>
            <person name="Williams K.H."/>
            <person name="Hubbard S.S."/>
            <person name="Banfield J.F."/>
        </authorList>
    </citation>
    <scope>NUCLEOTIDE SEQUENCE [LARGE SCALE GENOMIC DNA]</scope>
</reference>
<feature type="domain" description="Type 4 fimbrial biogenesis protein PilX N-terminal" evidence="2">
    <location>
        <begin position="21"/>
        <end position="71"/>
    </location>
</feature>
<dbReference type="AlphaFoldDB" id="A0A1F5GFP5"/>
<evidence type="ECO:0000313" key="4">
    <source>
        <dbReference type="Proteomes" id="UP000177124"/>
    </source>
</evidence>
<dbReference type="Proteomes" id="UP000177124">
    <property type="component" value="Unassembled WGS sequence"/>
</dbReference>
<protein>
    <recommendedName>
        <fullName evidence="2">Type 4 fimbrial biogenesis protein PilX N-terminal domain-containing protein</fullName>
    </recommendedName>
</protein>
<proteinExistence type="predicted"/>
<keyword evidence="1" id="KW-0812">Transmembrane</keyword>
<organism evidence="3 4">
    <name type="scientific">Candidatus Curtissbacteria bacterium RIFCSPHIGHO2_02_FULL_42_15</name>
    <dbReference type="NCBI Taxonomy" id="1797716"/>
    <lineage>
        <taxon>Bacteria</taxon>
        <taxon>Candidatus Curtissiibacteriota</taxon>
    </lineage>
</organism>
<keyword evidence="1" id="KW-1133">Transmembrane helix</keyword>